<dbReference type="EMBL" id="FOZS01000002">
    <property type="protein sequence ID" value="SFS79967.1"/>
    <property type="molecule type" value="Genomic_DNA"/>
</dbReference>
<feature type="transmembrane region" description="Helical" evidence="5">
    <location>
        <begin position="133"/>
        <end position="157"/>
    </location>
</feature>
<keyword evidence="7" id="KW-1185">Reference proteome</keyword>
<accession>A0A1I6SSR3</accession>
<dbReference type="OrthoDB" id="222194at2157"/>
<proteinExistence type="predicted"/>
<dbReference type="AlphaFoldDB" id="A0A1I6SSR3"/>
<keyword evidence="4 5" id="KW-0472">Membrane</keyword>
<reference evidence="7" key="1">
    <citation type="submission" date="2016-10" db="EMBL/GenBank/DDBJ databases">
        <authorList>
            <person name="Varghese N."/>
            <person name="Submissions S."/>
        </authorList>
    </citation>
    <scope>NUCLEOTIDE SEQUENCE [LARGE SCALE GENOMIC DNA]</scope>
    <source>
        <strain evidence="7">DSM 22427</strain>
    </source>
</reference>
<evidence type="ECO:0000256" key="4">
    <source>
        <dbReference type="ARBA" id="ARBA00023136"/>
    </source>
</evidence>
<dbReference type="InterPro" id="IPR051679">
    <property type="entry name" value="DASS-Related_Transporters"/>
</dbReference>
<evidence type="ECO:0000313" key="6">
    <source>
        <dbReference type="EMBL" id="SFS79967.1"/>
    </source>
</evidence>
<protein>
    <submittedName>
        <fullName evidence="6">Anion transporter</fullName>
    </submittedName>
</protein>
<feature type="transmembrane region" description="Helical" evidence="5">
    <location>
        <begin position="438"/>
        <end position="464"/>
    </location>
</feature>
<dbReference type="PANTHER" id="PTHR43652:SF2">
    <property type="entry name" value="BASIC AMINO ACID ANTIPORTER YFCC-RELATED"/>
    <property type="match status" value="1"/>
</dbReference>
<feature type="transmembrane region" description="Helical" evidence="5">
    <location>
        <begin position="361"/>
        <end position="386"/>
    </location>
</feature>
<evidence type="ECO:0000313" key="7">
    <source>
        <dbReference type="Proteomes" id="UP000199199"/>
    </source>
</evidence>
<feature type="transmembrane region" description="Helical" evidence="5">
    <location>
        <begin position="320"/>
        <end position="341"/>
    </location>
</feature>
<dbReference type="Pfam" id="PF00939">
    <property type="entry name" value="Na_sulph_symp"/>
    <property type="match status" value="1"/>
</dbReference>
<gene>
    <name evidence="6" type="ORF">SAMN04488556_2886</name>
</gene>
<evidence type="ECO:0000256" key="3">
    <source>
        <dbReference type="ARBA" id="ARBA00022989"/>
    </source>
</evidence>
<dbReference type="GO" id="GO:0005886">
    <property type="term" value="C:plasma membrane"/>
    <property type="evidence" value="ECO:0007669"/>
    <property type="project" value="TreeGrafter"/>
</dbReference>
<organism evidence="6 7">
    <name type="scientific">Halostagnicola kamekurae</name>
    <dbReference type="NCBI Taxonomy" id="619731"/>
    <lineage>
        <taxon>Archaea</taxon>
        <taxon>Methanobacteriati</taxon>
        <taxon>Methanobacteriota</taxon>
        <taxon>Stenosarchaea group</taxon>
        <taxon>Halobacteria</taxon>
        <taxon>Halobacteriales</taxon>
        <taxon>Natrialbaceae</taxon>
        <taxon>Halostagnicola</taxon>
    </lineage>
</organism>
<comment type="subcellular location">
    <subcellularLocation>
        <location evidence="1">Membrane</location>
        <topology evidence="1">Multi-pass membrane protein</topology>
    </subcellularLocation>
</comment>
<feature type="transmembrane region" description="Helical" evidence="5">
    <location>
        <begin position="178"/>
        <end position="202"/>
    </location>
</feature>
<feature type="transmembrane region" description="Helical" evidence="5">
    <location>
        <begin position="288"/>
        <end position="308"/>
    </location>
</feature>
<dbReference type="PANTHER" id="PTHR43652">
    <property type="entry name" value="BASIC AMINO ACID ANTIPORTER YFCC-RELATED"/>
    <property type="match status" value="1"/>
</dbReference>
<dbReference type="Proteomes" id="UP000199199">
    <property type="component" value="Unassembled WGS sequence"/>
</dbReference>
<dbReference type="InterPro" id="IPR001898">
    <property type="entry name" value="SLC13A/DASS"/>
</dbReference>
<feature type="transmembrane region" description="Helical" evidence="5">
    <location>
        <begin position="222"/>
        <end position="244"/>
    </location>
</feature>
<keyword evidence="3 5" id="KW-1133">Transmembrane helix</keyword>
<dbReference type="GO" id="GO:0022857">
    <property type="term" value="F:transmembrane transporter activity"/>
    <property type="evidence" value="ECO:0007669"/>
    <property type="project" value="InterPro"/>
</dbReference>
<keyword evidence="2 5" id="KW-0812">Transmembrane</keyword>
<feature type="transmembrane region" description="Helical" evidence="5">
    <location>
        <begin position="265"/>
        <end position="282"/>
    </location>
</feature>
<feature type="transmembrane region" description="Helical" evidence="5">
    <location>
        <begin position="37"/>
        <end position="53"/>
    </location>
</feature>
<feature type="transmembrane region" description="Helical" evidence="5">
    <location>
        <begin position="12"/>
        <end position="31"/>
    </location>
</feature>
<sequence>MERRTVLAGVKSPPVAFFLAVAVGLATWLAIADTGSMATMLSITLFCIVLWVLTPVPPSFTGVLGIGLIAVAFSTELALSGFQKPATWLIGFGLLMGEATRRSGLANWAGDWMTSRSVSPAVSSSPVQAYRRLLLALSLGAHALALLVPSSLVRILVLAPILKETGSLFESREARVGIYLGPLFATFYGSAGILTADLPNIILSGFAQSIAGQQITWTEWAINMYPVMGLLRVLLVVGIVYYLFRPAPESAFELPNTDGGTVGDAEKRMLLILLVGAAVWATDFVHSFHPVVGALVVVVLAFLPNVGVVDFRTVVEETDFSILFFIAAVFAIGDGLSQTGFSDGASTYLLELIPTDAPLAIIFACVFFITFALTFVMEGLAVASVLTPILIPYAEAAGLPLTPVLMSEVVALSSYFFPYQSAVLIVMLAEGDVETRELITTTIACSLATIVVLLPIQFGVFTLLY</sequence>
<evidence type="ECO:0000256" key="5">
    <source>
        <dbReference type="SAM" id="Phobius"/>
    </source>
</evidence>
<dbReference type="RefSeq" id="WP_092905280.1">
    <property type="nucleotide sequence ID" value="NZ_FOZS01000002.1"/>
</dbReference>
<feature type="transmembrane region" description="Helical" evidence="5">
    <location>
        <begin position="60"/>
        <end position="79"/>
    </location>
</feature>
<evidence type="ECO:0000256" key="2">
    <source>
        <dbReference type="ARBA" id="ARBA00022692"/>
    </source>
</evidence>
<evidence type="ECO:0000256" key="1">
    <source>
        <dbReference type="ARBA" id="ARBA00004141"/>
    </source>
</evidence>
<name>A0A1I6SSR3_9EURY</name>